<dbReference type="OrthoDB" id="9785699at2"/>
<dbReference type="AlphaFoldDB" id="A0A345C0G5"/>
<dbReference type="SFLD" id="SFLDS00029">
    <property type="entry name" value="Radical_SAM"/>
    <property type="match status" value="1"/>
</dbReference>
<evidence type="ECO:0000256" key="3">
    <source>
        <dbReference type="ARBA" id="ARBA00023014"/>
    </source>
</evidence>
<dbReference type="InterPro" id="IPR058240">
    <property type="entry name" value="rSAM_sf"/>
</dbReference>
<dbReference type="KEGG" id="rue:DT065_12180"/>
<dbReference type="GO" id="GO:0051536">
    <property type="term" value="F:iron-sulfur cluster binding"/>
    <property type="evidence" value="ECO:0007669"/>
    <property type="project" value="UniProtKB-KW"/>
</dbReference>
<proteinExistence type="predicted"/>
<dbReference type="Pfam" id="PF04055">
    <property type="entry name" value="Radical_SAM"/>
    <property type="match status" value="1"/>
</dbReference>
<dbReference type="GO" id="GO:0046872">
    <property type="term" value="F:metal ion binding"/>
    <property type="evidence" value="ECO:0007669"/>
    <property type="project" value="UniProtKB-KW"/>
</dbReference>
<keyword evidence="6" id="KW-1185">Reference proteome</keyword>
<feature type="domain" description="Radical SAM core" evidence="4">
    <location>
        <begin position="20"/>
        <end position="258"/>
    </location>
</feature>
<sequence>MHRELLYKYPKTILNKGTGFLSGYSHSLNPYTGCAFGCSFCYVRQMPVSTFREGEWGAWVDVKKGAADLLQKELRRAKKKGDRDRVTIFMSSSTDPYQPVEHKERITRSLLEVMIEEPPDFLFVQTRSPMACRDIDLFSQFENKIRVSMTIETDREDIRKHFMPDAPAIRGRLKTLQMLKEAGVPTQATIAPLLPSSWEFPEILKEHVDRICIDDYFMGDGSGGRRTENLGIRSKYEELGLEKWYEPVAYQKLIRRFQRVFSDEQIYVSKDGFMP</sequence>
<name>A0A345C0G5_9BACI</name>
<accession>A0A345C0G5</accession>
<protein>
    <submittedName>
        <fullName evidence="5">Radical SAM protein</fullName>
    </submittedName>
</protein>
<evidence type="ECO:0000259" key="4">
    <source>
        <dbReference type="PROSITE" id="PS51918"/>
    </source>
</evidence>
<dbReference type="GO" id="GO:0003824">
    <property type="term" value="F:catalytic activity"/>
    <property type="evidence" value="ECO:0007669"/>
    <property type="project" value="InterPro"/>
</dbReference>
<dbReference type="InterPro" id="IPR007197">
    <property type="entry name" value="rSAM"/>
</dbReference>
<dbReference type="EMBL" id="CP031092">
    <property type="protein sequence ID" value="AXF56696.1"/>
    <property type="molecule type" value="Genomic_DNA"/>
</dbReference>
<dbReference type="Gene3D" id="3.80.30.30">
    <property type="match status" value="1"/>
</dbReference>
<dbReference type="Proteomes" id="UP000252100">
    <property type="component" value="Chromosome"/>
</dbReference>
<evidence type="ECO:0000256" key="2">
    <source>
        <dbReference type="ARBA" id="ARBA00023004"/>
    </source>
</evidence>
<keyword evidence="1" id="KW-0479">Metal-binding</keyword>
<keyword evidence="3" id="KW-0411">Iron-sulfur</keyword>
<gene>
    <name evidence="5" type="ORF">DT065_12180</name>
</gene>
<organism evidence="5 6">
    <name type="scientific">Salicibibacter kimchii</name>
    <dbReference type="NCBI Taxonomy" id="2099786"/>
    <lineage>
        <taxon>Bacteria</taxon>
        <taxon>Bacillati</taxon>
        <taxon>Bacillota</taxon>
        <taxon>Bacilli</taxon>
        <taxon>Bacillales</taxon>
        <taxon>Bacillaceae</taxon>
        <taxon>Salicibibacter</taxon>
    </lineage>
</organism>
<dbReference type="RefSeq" id="WP_114373763.1">
    <property type="nucleotide sequence ID" value="NZ_CP031092.1"/>
</dbReference>
<reference evidence="5 6" key="1">
    <citation type="journal article" date="2018" name="J. Microbiol.">
        <title>Salicibibacter kimchii gen. nov., sp. nov., a moderately halophilic and alkalitolerant bacterium in the family Bacillaceae, isolated from kimchi.</title>
        <authorList>
            <person name="Jang J.Y."/>
            <person name="Oh Y.J."/>
            <person name="Lim S.K."/>
            <person name="Park H.K."/>
            <person name="Lee C."/>
            <person name="Kim J.Y."/>
            <person name="Lee M.A."/>
            <person name="Choi H.J."/>
        </authorList>
    </citation>
    <scope>NUCLEOTIDE SEQUENCE [LARGE SCALE GENOMIC DNA]</scope>
    <source>
        <strain evidence="5 6">NKC1-1</strain>
    </source>
</reference>
<evidence type="ECO:0000313" key="6">
    <source>
        <dbReference type="Proteomes" id="UP000252100"/>
    </source>
</evidence>
<dbReference type="InterPro" id="IPR040086">
    <property type="entry name" value="MJ0683-like"/>
</dbReference>
<dbReference type="CDD" id="cd01335">
    <property type="entry name" value="Radical_SAM"/>
    <property type="match status" value="1"/>
</dbReference>
<keyword evidence="2" id="KW-0408">Iron</keyword>
<dbReference type="PANTHER" id="PTHR43432:SF3">
    <property type="entry name" value="SLR0285 PROTEIN"/>
    <property type="match status" value="1"/>
</dbReference>
<evidence type="ECO:0000256" key="1">
    <source>
        <dbReference type="ARBA" id="ARBA00022723"/>
    </source>
</evidence>
<dbReference type="SFLD" id="SFLDG01084">
    <property type="entry name" value="Uncharacterised_Radical_SAM_Su"/>
    <property type="match status" value="1"/>
</dbReference>
<evidence type="ECO:0000313" key="5">
    <source>
        <dbReference type="EMBL" id="AXF56696.1"/>
    </source>
</evidence>
<dbReference type="PANTHER" id="PTHR43432">
    <property type="entry name" value="SLR0285 PROTEIN"/>
    <property type="match status" value="1"/>
</dbReference>
<dbReference type="PROSITE" id="PS51918">
    <property type="entry name" value="RADICAL_SAM"/>
    <property type="match status" value="1"/>
</dbReference>
<dbReference type="SUPFAM" id="SSF102114">
    <property type="entry name" value="Radical SAM enzymes"/>
    <property type="match status" value="1"/>
</dbReference>